<dbReference type="InterPro" id="IPR052168">
    <property type="entry name" value="Cytochrome_b561_oxidase"/>
</dbReference>
<dbReference type="RefSeq" id="WP_207821737.1">
    <property type="nucleotide sequence ID" value="NZ_CP062006.1"/>
</dbReference>
<keyword evidence="16" id="KW-1185">Reference proteome</keyword>
<evidence type="ECO:0000256" key="1">
    <source>
        <dbReference type="ARBA" id="ARBA00001970"/>
    </source>
</evidence>
<evidence type="ECO:0000256" key="10">
    <source>
        <dbReference type="ARBA" id="ARBA00023004"/>
    </source>
</evidence>
<evidence type="ECO:0000256" key="13">
    <source>
        <dbReference type="SAM" id="Phobius"/>
    </source>
</evidence>
<keyword evidence="11 13" id="KW-0472">Membrane</keyword>
<feature type="transmembrane region" description="Helical" evidence="13">
    <location>
        <begin position="12"/>
        <end position="34"/>
    </location>
</feature>
<dbReference type="InterPro" id="IPR011577">
    <property type="entry name" value="Cyt_b561_bac/Ni-Hgenase"/>
</dbReference>
<keyword evidence="9 13" id="KW-1133">Transmembrane helix</keyword>
<proteinExistence type="inferred from homology"/>
<dbReference type="InterPro" id="IPR016174">
    <property type="entry name" value="Di-haem_cyt_TM"/>
</dbReference>
<dbReference type="PANTHER" id="PTHR30529">
    <property type="entry name" value="CYTOCHROME B561"/>
    <property type="match status" value="1"/>
</dbReference>
<gene>
    <name evidence="15" type="ORF">IFE19_09490</name>
</gene>
<dbReference type="PANTHER" id="PTHR30529:SF1">
    <property type="entry name" value="CYTOCHROME B561 HOMOLOG 2"/>
    <property type="match status" value="1"/>
</dbReference>
<evidence type="ECO:0000256" key="5">
    <source>
        <dbReference type="ARBA" id="ARBA00022617"/>
    </source>
</evidence>
<organism evidence="15 16">
    <name type="scientific">Brevundimonas pondensis</name>
    <dbReference type="NCBI Taxonomy" id="2774189"/>
    <lineage>
        <taxon>Bacteria</taxon>
        <taxon>Pseudomonadati</taxon>
        <taxon>Pseudomonadota</taxon>
        <taxon>Alphaproteobacteria</taxon>
        <taxon>Caulobacterales</taxon>
        <taxon>Caulobacteraceae</taxon>
        <taxon>Brevundimonas</taxon>
    </lineage>
</organism>
<keyword evidence="7" id="KW-0479">Metal-binding</keyword>
<dbReference type="Pfam" id="PF01292">
    <property type="entry name" value="Ni_hydr_CYTB"/>
    <property type="match status" value="1"/>
</dbReference>
<evidence type="ECO:0000256" key="6">
    <source>
        <dbReference type="ARBA" id="ARBA00022692"/>
    </source>
</evidence>
<feature type="transmembrane region" description="Helical" evidence="13">
    <location>
        <begin position="54"/>
        <end position="72"/>
    </location>
</feature>
<keyword evidence="3" id="KW-0813">Transport</keyword>
<evidence type="ECO:0000256" key="11">
    <source>
        <dbReference type="ARBA" id="ARBA00023136"/>
    </source>
</evidence>
<feature type="transmembrane region" description="Helical" evidence="13">
    <location>
        <begin position="152"/>
        <end position="169"/>
    </location>
</feature>
<feature type="transmembrane region" description="Helical" evidence="13">
    <location>
        <begin position="92"/>
        <end position="112"/>
    </location>
</feature>
<keyword evidence="10" id="KW-0408">Iron</keyword>
<evidence type="ECO:0000259" key="14">
    <source>
        <dbReference type="Pfam" id="PF01292"/>
    </source>
</evidence>
<dbReference type="SUPFAM" id="SSF81342">
    <property type="entry name" value="Transmembrane di-heme cytochromes"/>
    <property type="match status" value="1"/>
</dbReference>
<evidence type="ECO:0000256" key="12">
    <source>
        <dbReference type="ARBA" id="ARBA00037975"/>
    </source>
</evidence>
<dbReference type="EMBL" id="CP062006">
    <property type="protein sequence ID" value="QTC86405.1"/>
    <property type="molecule type" value="Genomic_DNA"/>
</dbReference>
<name>A0ABX7SHW9_9CAUL</name>
<feature type="domain" description="Cytochrome b561 bacterial/Ni-hydrogenase" evidence="14">
    <location>
        <begin position="10"/>
        <end position="185"/>
    </location>
</feature>
<keyword evidence="6 13" id="KW-0812">Transmembrane</keyword>
<accession>A0ABX7SHW9</accession>
<comment type="similarity">
    <text evidence="12">Belongs to the cytochrome b561 family.</text>
</comment>
<keyword evidence="5" id="KW-0349">Heme</keyword>
<evidence type="ECO:0000256" key="4">
    <source>
        <dbReference type="ARBA" id="ARBA00022475"/>
    </source>
</evidence>
<keyword evidence="8" id="KW-0249">Electron transport</keyword>
<reference evidence="15 16" key="1">
    <citation type="submission" date="2020-09" db="EMBL/GenBank/DDBJ databases">
        <title>Brevundimonas sp. LVF1 isolated from an oligotrophic pond in Goettingen, Germany.</title>
        <authorList>
            <person name="Friedrich I."/>
            <person name="Klassen A."/>
            <person name="Neubauer H."/>
            <person name="Schneider D."/>
            <person name="Hertel R."/>
            <person name="Daniel R."/>
        </authorList>
    </citation>
    <scope>NUCLEOTIDE SEQUENCE [LARGE SCALE GENOMIC DNA]</scope>
    <source>
        <strain evidence="15 16">LVF1</strain>
    </source>
</reference>
<dbReference type="Proteomes" id="UP000663942">
    <property type="component" value="Chromosome"/>
</dbReference>
<evidence type="ECO:0000256" key="9">
    <source>
        <dbReference type="ARBA" id="ARBA00022989"/>
    </source>
</evidence>
<protein>
    <submittedName>
        <fullName evidence="15">Cytochrome b</fullName>
    </submittedName>
</protein>
<evidence type="ECO:0000313" key="15">
    <source>
        <dbReference type="EMBL" id="QTC86405.1"/>
    </source>
</evidence>
<evidence type="ECO:0000256" key="7">
    <source>
        <dbReference type="ARBA" id="ARBA00022723"/>
    </source>
</evidence>
<evidence type="ECO:0000313" key="16">
    <source>
        <dbReference type="Proteomes" id="UP000663942"/>
    </source>
</evidence>
<keyword evidence="4" id="KW-1003">Cell membrane</keyword>
<evidence type="ECO:0000256" key="8">
    <source>
        <dbReference type="ARBA" id="ARBA00022982"/>
    </source>
</evidence>
<evidence type="ECO:0000256" key="3">
    <source>
        <dbReference type="ARBA" id="ARBA00022448"/>
    </source>
</evidence>
<comment type="cofactor">
    <cofactor evidence="1">
        <name>heme b</name>
        <dbReference type="ChEBI" id="CHEBI:60344"/>
    </cofactor>
</comment>
<comment type="subcellular location">
    <subcellularLocation>
        <location evidence="2">Cell membrane</location>
        <topology evidence="2">Multi-pass membrane protein</topology>
    </subcellularLocation>
</comment>
<sequence length="189" mass="21172">MITRFAEKDRYNAVAAGLHWLIASLLFAEIYVGWTFGDMERGAARDLWFDWHKTVGITILVISVARLGWRIANPPPPLPARTPPWERVAAGLSHFGFYVILIGLPLTGWTAVSTGRAALTSDVMSLINGLSWPLIPGLPRTLHEPMEGVHELLVKVTYALIILHVVAALKHQFMDKGRMAGRMWPFPRR</sequence>
<evidence type="ECO:0000256" key="2">
    <source>
        <dbReference type="ARBA" id="ARBA00004651"/>
    </source>
</evidence>